<dbReference type="InterPro" id="IPR005094">
    <property type="entry name" value="Endonuclease_MobA/VirD2"/>
</dbReference>
<evidence type="ECO:0000313" key="4">
    <source>
        <dbReference type="Proteomes" id="UP000782880"/>
    </source>
</evidence>
<evidence type="ECO:0000259" key="2">
    <source>
        <dbReference type="Pfam" id="PF03432"/>
    </source>
</evidence>
<dbReference type="Pfam" id="PF03432">
    <property type="entry name" value="Relaxase"/>
    <property type="match status" value="1"/>
</dbReference>
<dbReference type="AlphaFoldDB" id="A0A921IKH9"/>
<accession>A0A921IKH9</accession>
<sequence>MATTRIMPLHIGKGRTEGQAISDIIDYVANPQKTDHGKLITGYECDSRVADAEFLLAKRQYISATGRVRGTDDVIAYHVRQSFRPGEITAEEANRLGVEFANRFTKGKHAFIVCTHIDKSHIHNHIIWSAVNLDCDRKFRNFWGSTKAVRRLSDTICIENGLSIVENPKPHGKSYNKWLGDQAKPSHREQLRACIDNALAQHPANLDELLKLLQESGCEVSRRGKSYRLKLLEWDKVARLESLGEGYGLGDLLAVLSGQKEHTPRKKATLQADPPKVNLLVDIQAKLQAGKGAGYARWAKVFNLKQMAQTMNYLSEHNLLEYAVLEEKTAAVTAHHNELSAQIKAAEKRMAEIAVLRTHIINYAKTREVYVAYRKAGYSKKFLAEHEADILLHKAAKNAFDDMGVKKLPTVKSLQTEYAKVLEEKKKAYAEYRRSREEMRELLTAKANVDRLLNMEAEHDTEKEKDHAQR</sequence>
<name>A0A921IKH9_9FIRM</name>
<dbReference type="Proteomes" id="UP000782880">
    <property type="component" value="Unassembled WGS sequence"/>
</dbReference>
<dbReference type="EMBL" id="DYVE01000166">
    <property type="protein sequence ID" value="HJG28251.1"/>
    <property type="molecule type" value="Genomic_DNA"/>
</dbReference>
<organism evidence="3 4">
    <name type="scientific">Subdoligranulum variabile</name>
    <dbReference type="NCBI Taxonomy" id="214851"/>
    <lineage>
        <taxon>Bacteria</taxon>
        <taxon>Bacillati</taxon>
        <taxon>Bacillota</taxon>
        <taxon>Clostridia</taxon>
        <taxon>Eubacteriales</taxon>
        <taxon>Oscillospiraceae</taxon>
        <taxon>Subdoligranulum</taxon>
    </lineage>
</organism>
<feature type="coiled-coil region" evidence="1">
    <location>
        <begin position="411"/>
        <end position="445"/>
    </location>
</feature>
<gene>
    <name evidence="3" type="ORF">K8V20_06360</name>
</gene>
<reference evidence="3" key="1">
    <citation type="journal article" date="2021" name="PeerJ">
        <title>Extensive microbial diversity within the chicken gut microbiome revealed by metagenomics and culture.</title>
        <authorList>
            <person name="Gilroy R."/>
            <person name="Ravi A."/>
            <person name="Getino M."/>
            <person name="Pursley I."/>
            <person name="Horton D.L."/>
            <person name="Alikhan N.F."/>
            <person name="Baker D."/>
            <person name="Gharbi K."/>
            <person name="Hall N."/>
            <person name="Watson M."/>
            <person name="Adriaenssens E.M."/>
            <person name="Foster-Nyarko E."/>
            <person name="Jarju S."/>
            <person name="Secka A."/>
            <person name="Antonio M."/>
            <person name="Oren A."/>
            <person name="Chaudhuri R.R."/>
            <person name="La Ragione R."/>
            <person name="Hildebrand F."/>
            <person name="Pallen M.J."/>
        </authorList>
    </citation>
    <scope>NUCLEOTIDE SEQUENCE</scope>
    <source>
        <strain evidence="3">ChiBcec21-2208</strain>
    </source>
</reference>
<protein>
    <submittedName>
        <fullName evidence="3">Relaxase/mobilization nuclease domain-containing protein</fullName>
    </submittedName>
</protein>
<evidence type="ECO:0000256" key="1">
    <source>
        <dbReference type="SAM" id="Coils"/>
    </source>
</evidence>
<feature type="domain" description="MobA/VirD2-like nuclease" evidence="2">
    <location>
        <begin position="27"/>
        <end position="162"/>
    </location>
</feature>
<proteinExistence type="predicted"/>
<keyword evidence="1" id="KW-0175">Coiled coil</keyword>
<comment type="caution">
    <text evidence="3">The sequence shown here is derived from an EMBL/GenBank/DDBJ whole genome shotgun (WGS) entry which is preliminary data.</text>
</comment>
<evidence type="ECO:0000313" key="3">
    <source>
        <dbReference type="EMBL" id="HJG28251.1"/>
    </source>
</evidence>
<reference evidence="3" key="2">
    <citation type="submission" date="2021-09" db="EMBL/GenBank/DDBJ databases">
        <authorList>
            <person name="Gilroy R."/>
        </authorList>
    </citation>
    <scope>NUCLEOTIDE SEQUENCE</scope>
    <source>
        <strain evidence="3">ChiBcec21-2208</strain>
    </source>
</reference>